<dbReference type="InterPro" id="IPR037066">
    <property type="entry name" value="Plug_dom_sf"/>
</dbReference>
<evidence type="ECO:0000256" key="4">
    <source>
        <dbReference type="ARBA" id="ARBA00022496"/>
    </source>
</evidence>
<keyword evidence="4" id="KW-0406">Ion transport</keyword>
<evidence type="ECO:0000256" key="2">
    <source>
        <dbReference type="ARBA" id="ARBA00022448"/>
    </source>
</evidence>
<dbReference type="InterPro" id="IPR012910">
    <property type="entry name" value="Plug_dom"/>
</dbReference>
<dbReference type="Gene3D" id="3.55.50.30">
    <property type="match status" value="1"/>
</dbReference>
<gene>
    <name evidence="14" type="ORF">Mucpa_3576</name>
</gene>
<dbReference type="EMBL" id="CM001403">
    <property type="protein sequence ID" value="EHQ27674.1"/>
    <property type="molecule type" value="Genomic_DNA"/>
</dbReference>
<evidence type="ECO:0000256" key="6">
    <source>
        <dbReference type="ARBA" id="ARBA00023004"/>
    </source>
</evidence>
<comment type="similarity">
    <text evidence="10 11">Belongs to the TonB-dependent receptor family.</text>
</comment>
<dbReference type="SUPFAM" id="SSF49464">
    <property type="entry name" value="Carboxypeptidase regulatory domain-like"/>
    <property type="match status" value="1"/>
</dbReference>
<dbReference type="InterPro" id="IPR008969">
    <property type="entry name" value="CarboxyPept-like_regulatory"/>
</dbReference>
<dbReference type="PROSITE" id="PS52016">
    <property type="entry name" value="TONB_DEPENDENT_REC_3"/>
    <property type="match status" value="1"/>
</dbReference>
<dbReference type="SMART" id="SM00965">
    <property type="entry name" value="STN"/>
    <property type="match status" value="1"/>
</dbReference>
<keyword evidence="3 10" id="KW-1134">Transmembrane beta strand</keyword>
<proteinExistence type="inferred from homology"/>
<evidence type="ECO:0000256" key="8">
    <source>
        <dbReference type="ARBA" id="ARBA00023136"/>
    </source>
</evidence>
<dbReference type="GO" id="GO:0009279">
    <property type="term" value="C:cell outer membrane"/>
    <property type="evidence" value="ECO:0007669"/>
    <property type="project" value="UniProtKB-SubCell"/>
</dbReference>
<reference evidence="14" key="1">
    <citation type="submission" date="2011-09" db="EMBL/GenBank/DDBJ databases">
        <title>The permanent draft genome of Mucilaginibacter paludis DSM 18603.</title>
        <authorList>
            <consortium name="US DOE Joint Genome Institute (JGI-PGF)"/>
            <person name="Lucas S."/>
            <person name="Han J."/>
            <person name="Lapidus A."/>
            <person name="Bruce D."/>
            <person name="Goodwin L."/>
            <person name="Pitluck S."/>
            <person name="Peters L."/>
            <person name="Kyrpides N."/>
            <person name="Mavromatis K."/>
            <person name="Ivanova N."/>
            <person name="Mikhailova N."/>
            <person name="Held B."/>
            <person name="Detter J.C."/>
            <person name="Tapia R."/>
            <person name="Han C."/>
            <person name="Land M."/>
            <person name="Hauser L."/>
            <person name="Markowitz V."/>
            <person name="Cheng J.-F."/>
            <person name="Hugenholtz P."/>
            <person name="Woyke T."/>
            <person name="Wu D."/>
            <person name="Tindall B."/>
            <person name="Brambilla E."/>
            <person name="Klenk H.-P."/>
            <person name="Eisen J.A."/>
        </authorList>
    </citation>
    <scope>NUCLEOTIDE SEQUENCE [LARGE SCALE GENOMIC DNA]</scope>
    <source>
        <strain evidence="14">DSM 18603</strain>
    </source>
</reference>
<feature type="domain" description="Secretin/TonB short N-terminal" evidence="13">
    <location>
        <begin position="68"/>
        <end position="118"/>
    </location>
</feature>
<dbReference type="InterPro" id="IPR036942">
    <property type="entry name" value="Beta-barrel_TonB_sf"/>
</dbReference>
<keyword evidence="4" id="KW-0410">Iron transport</keyword>
<dbReference type="InterPro" id="IPR011662">
    <property type="entry name" value="Secretin/TonB_short_N"/>
</dbReference>
<dbReference type="AlphaFoldDB" id="H1YIX9"/>
<evidence type="ECO:0000256" key="11">
    <source>
        <dbReference type="RuleBase" id="RU003357"/>
    </source>
</evidence>
<evidence type="ECO:0000256" key="9">
    <source>
        <dbReference type="ARBA" id="ARBA00023237"/>
    </source>
</evidence>
<comment type="subcellular location">
    <subcellularLocation>
        <location evidence="1 10">Cell outer membrane</location>
        <topology evidence="1 10">Multi-pass membrane protein</topology>
    </subcellularLocation>
</comment>
<name>H1YIX9_9SPHI</name>
<dbReference type="FunFam" id="2.170.130.10:FF:000003">
    <property type="entry name" value="SusC/RagA family TonB-linked outer membrane protein"/>
    <property type="match status" value="1"/>
</dbReference>
<dbReference type="HOGENOM" id="CLU_004317_1_1_10"/>
<dbReference type="eggNOG" id="COG4206">
    <property type="taxonomic scope" value="Bacteria"/>
</dbReference>
<protein>
    <submittedName>
        <fullName evidence="14">TonB-dependent receptor plug</fullName>
    </submittedName>
</protein>
<dbReference type="InterPro" id="IPR000531">
    <property type="entry name" value="Beta-barrel_TonB"/>
</dbReference>
<dbReference type="InterPro" id="IPR023996">
    <property type="entry name" value="TonB-dep_OMP_SusC/RagA"/>
</dbReference>
<dbReference type="Proteomes" id="UP000002774">
    <property type="component" value="Chromosome"/>
</dbReference>
<evidence type="ECO:0000256" key="5">
    <source>
        <dbReference type="ARBA" id="ARBA00022692"/>
    </source>
</evidence>
<organism evidence="14 15">
    <name type="scientific">Mucilaginibacter paludis DSM 18603</name>
    <dbReference type="NCBI Taxonomy" id="714943"/>
    <lineage>
        <taxon>Bacteria</taxon>
        <taxon>Pseudomonadati</taxon>
        <taxon>Bacteroidota</taxon>
        <taxon>Sphingobacteriia</taxon>
        <taxon>Sphingobacteriales</taxon>
        <taxon>Sphingobacteriaceae</taxon>
        <taxon>Mucilaginibacter</taxon>
    </lineage>
</organism>
<dbReference type="NCBIfam" id="TIGR04056">
    <property type="entry name" value="OMP_RagA_SusC"/>
    <property type="match status" value="1"/>
</dbReference>
<accession>H1YIX9</accession>
<dbReference type="GO" id="GO:0006826">
    <property type="term" value="P:iron ion transport"/>
    <property type="evidence" value="ECO:0007669"/>
    <property type="project" value="UniProtKB-KW"/>
</dbReference>
<keyword evidence="7 11" id="KW-0798">TonB box</keyword>
<dbReference type="STRING" id="714943.Mucpa_3576"/>
<dbReference type="NCBIfam" id="TIGR04057">
    <property type="entry name" value="SusC_RagA_signa"/>
    <property type="match status" value="1"/>
</dbReference>
<keyword evidence="14" id="KW-0675">Receptor</keyword>
<evidence type="ECO:0000256" key="1">
    <source>
        <dbReference type="ARBA" id="ARBA00004571"/>
    </source>
</evidence>
<dbReference type="Pfam" id="PF13715">
    <property type="entry name" value="CarbopepD_reg_2"/>
    <property type="match status" value="1"/>
</dbReference>
<dbReference type="Pfam" id="PF07715">
    <property type="entry name" value="Plug"/>
    <property type="match status" value="1"/>
</dbReference>
<evidence type="ECO:0000313" key="14">
    <source>
        <dbReference type="EMBL" id="EHQ27674.1"/>
    </source>
</evidence>
<keyword evidence="2 10" id="KW-0813">Transport</keyword>
<evidence type="ECO:0000259" key="13">
    <source>
        <dbReference type="SMART" id="SM00965"/>
    </source>
</evidence>
<dbReference type="Pfam" id="PF00593">
    <property type="entry name" value="TonB_dep_Rec_b-barrel"/>
    <property type="match status" value="1"/>
</dbReference>
<evidence type="ECO:0000256" key="7">
    <source>
        <dbReference type="ARBA" id="ARBA00023077"/>
    </source>
</evidence>
<dbReference type="InterPro" id="IPR023997">
    <property type="entry name" value="TonB-dep_OMP_SusC/RagA_CS"/>
</dbReference>
<dbReference type="SUPFAM" id="SSF56935">
    <property type="entry name" value="Porins"/>
    <property type="match status" value="1"/>
</dbReference>
<feature type="region of interest" description="Disordered" evidence="12">
    <location>
        <begin position="1002"/>
        <end position="1026"/>
    </location>
</feature>
<keyword evidence="6" id="KW-0408">Iron</keyword>
<keyword evidence="5 10" id="KW-0812">Transmembrane</keyword>
<evidence type="ECO:0000256" key="10">
    <source>
        <dbReference type="PROSITE-ProRule" id="PRU01360"/>
    </source>
</evidence>
<keyword evidence="9 10" id="KW-0998">Cell outer membrane</keyword>
<keyword evidence="15" id="KW-1185">Reference proteome</keyword>
<evidence type="ECO:0000313" key="15">
    <source>
        <dbReference type="Proteomes" id="UP000002774"/>
    </source>
</evidence>
<dbReference type="OrthoDB" id="9768177at2"/>
<dbReference type="Gene3D" id="2.170.130.10">
    <property type="entry name" value="TonB-dependent receptor, plug domain"/>
    <property type="match status" value="1"/>
</dbReference>
<dbReference type="InterPro" id="IPR039426">
    <property type="entry name" value="TonB-dep_rcpt-like"/>
</dbReference>
<evidence type="ECO:0000256" key="12">
    <source>
        <dbReference type="SAM" id="MobiDB-lite"/>
    </source>
</evidence>
<dbReference type="Pfam" id="PF07660">
    <property type="entry name" value="STN"/>
    <property type="match status" value="1"/>
</dbReference>
<sequence length="1115" mass="122629">MNYNAFSVAIHPKWLTKKILLVMKLTTIFLIAGALHCSAKAFSQKINLNETNSSLESVLGSISQQSGYVFFYDSKDVKNKKVTVKLAGASLSEALEKCLENTLLSYKLMDKTIILQEKTSSNTQQKIQAAIPISGQVTDDKNLPLPGVTVKIKGSVTITVTDADGKFKIDAPNSNAVLVFSFIGFTTVELPATTGSAMNVHLVPDDNKLNEVVVVAYGTQKKVNLTGSVTSVSGNDLNWKPVGQVSTALQGMASGVTVTQSQGQPGSDQSTIRIRGIGTLNNSNPLVLVDGVQTDINNVDANDIASVSVLKDAAASSIYGVRAANGVILITTKRGANGKTAVTYSNYFGWQSPTRLSKFVGAQEFMRLANLMYTNSGSGAVYSDAQIAQYDNPNRDQNLYPDNYWLKKILTGSGFQQQHSLAVSGGGEKNTYRFSTNYFNQDGLIKNMNYDRLTVRLNTDTKITKRLDFSADISANISNQVEPQGVSGSAWYQFGQGAVANPLNVDKYTDGTWATLRGGQNPLRLQDEGGVYSYKKNLFIGNFKLNYQIIDGLTLTGTASDNYQSSYNSLHNKAFDYIQYDTKKTLTIGQNDITKQYTGYWFQNYQGLINYKKTFGKHNLSFLAGASRLSENYDYLTAYRKDIPDGDLSEINAGSANTSTNSGTATEYLLISYFGRFNYSYDDKYLFEANIRRDGSSRFPKGSNYGWFPSFSAGWNLAKEEFMQDFSGIQELKLRGSWGKLGNDNPLSTSSAVVNYPYQSTFSYNNSYPFGGTLNTAASQSVYVNNGLTWETTTMADIGFDLGILNNQLTFTFDYYNKNTDNILYALPIPASVGFTAAYQNAGSMNNKGYEFSVNYKGKIGSDFKYSVGGNISDVKNKITDLKGTDYLTTDNNNNTFGYVTGQPIGSYYGYQVEGIFQSAAQVASHAKQTTGTAAGDLIYKDQNGDGVIDSKDRVYLGSNIPRYTFGFNLSANYKGFDFATLLQGVGKVDVSTLVMERAPTSTDGNFKASQEDSWTPTNTDASYPRLTTSTQNYQASSFWIKSGSYLRVKSMQLGYNFEPALISKLHLSKLRFYVSGQNMFTFSKLPNDIDPESPNDNRYYPQVKTYTFGINANF</sequence>
<dbReference type="Gene3D" id="2.40.170.20">
    <property type="entry name" value="TonB-dependent receptor, beta-barrel domain"/>
    <property type="match status" value="1"/>
</dbReference>
<evidence type="ECO:0000256" key="3">
    <source>
        <dbReference type="ARBA" id="ARBA00022452"/>
    </source>
</evidence>
<dbReference type="Gene3D" id="2.60.40.1120">
    <property type="entry name" value="Carboxypeptidase-like, regulatory domain"/>
    <property type="match status" value="1"/>
</dbReference>
<keyword evidence="8 10" id="KW-0472">Membrane</keyword>